<feature type="transmembrane region" description="Helical" evidence="18">
    <location>
        <begin position="59"/>
        <end position="80"/>
    </location>
</feature>
<dbReference type="GO" id="GO:0008137">
    <property type="term" value="F:NADH dehydrogenase (ubiquinone) activity"/>
    <property type="evidence" value="ECO:0007669"/>
    <property type="project" value="UniProtKB-EC"/>
</dbReference>
<keyword evidence="15 18" id="KW-0472">Membrane</keyword>
<organism evidence="20">
    <name type="scientific">Doliolum nationalis</name>
    <name type="common">Planktonic tunicate</name>
    <dbReference type="NCBI Taxonomy" id="76841"/>
    <lineage>
        <taxon>Eukaryota</taxon>
        <taxon>Metazoa</taxon>
        <taxon>Chordata</taxon>
        <taxon>Tunicata</taxon>
        <taxon>Thaliacea</taxon>
        <taxon>Doliolida</taxon>
        <taxon>Doliolidae</taxon>
        <taxon>Doliolum</taxon>
    </lineage>
</organism>
<protein>
    <recommendedName>
        <fullName evidence="4">NADH-ubiquinone oxidoreductase chain 2</fullName>
        <ecNumber evidence="3">7.1.1.2</ecNumber>
    </recommendedName>
    <alternativeName>
        <fullName evidence="16">NADH dehydrogenase subunit 2</fullName>
    </alternativeName>
</protein>
<feature type="transmembrane region" description="Helical" evidence="18">
    <location>
        <begin position="86"/>
        <end position="106"/>
    </location>
</feature>
<dbReference type="InterPro" id="IPR001750">
    <property type="entry name" value="ND/Mrp_TM"/>
</dbReference>
<keyword evidence="7 18" id="KW-0812">Transmembrane</keyword>
<keyword evidence="14 20" id="KW-0496">Mitochondrion</keyword>
<evidence type="ECO:0000256" key="18">
    <source>
        <dbReference type="SAM" id="Phobius"/>
    </source>
</evidence>
<evidence type="ECO:0000256" key="6">
    <source>
        <dbReference type="ARBA" id="ARBA00022660"/>
    </source>
</evidence>
<evidence type="ECO:0000256" key="14">
    <source>
        <dbReference type="ARBA" id="ARBA00023128"/>
    </source>
</evidence>
<evidence type="ECO:0000256" key="4">
    <source>
        <dbReference type="ARBA" id="ARBA00021008"/>
    </source>
</evidence>
<comment type="similarity">
    <text evidence="2">Belongs to the complex I subunit 2 family.</text>
</comment>
<keyword evidence="13" id="KW-0830">Ubiquinone</keyword>
<evidence type="ECO:0000259" key="19">
    <source>
        <dbReference type="Pfam" id="PF00361"/>
    </source>
</evidence>
<name>Q5KT39_DOLNA</name>
<feature type="transmembrane region" description="Helical" evidence="18">
    <location>
        <begin position="142"/>
        <end position="159"/>
    </location>
</feature>
<sequence>MVSNLLFLVVFSSGALVLTLSTSFMWMWLGMELLSLGVAIFVLMSHYDSEMGGKKGTAILKYLMVQFVAGGMVLGSLLLSEEWWQIMLAVALSLKMGLVPLHTWVVDILGALDLWEGFYLGVISKVGPFVLMACWLPSDWMYPLGVVSIIGGSLMGMMYSDSRHILACSSIMGTGWVVIVLGQGPEMVLTSIYLYGVHTMTLLWTTRAIRMASLSSWGQRDLYKSMGMGALLMANLGLPTYAFFVLKLYVVLDTKWYFLLLTTLLASGVSLIWYSRMINVAWMKDGCFVPQLNPGSLSMKIHRKTGQMITVGLLFLLCF</sequence>
<evidence type="ECO:0000256" key="10">
    <source>
        <dbReference type="ARBA" id="ARBA00022982"/>
    </source>
</evidence>
<keyword evidence="10" id="KW-0249">Electron transport</keyword>
<feature type="transmembrane region" description="Helical" evidence="18">
    <location>
        <begin position="230"/>
        <end position="250"/>
    </location>
</feature>
<evidence type="ECO:0000256" key="13">
    <source>
        <dbReference type="ARBA" id="ARBA00023075"/>
    </source>
</evidence>
<evidence type="ECO:0000256" key="11">
    <source>
        <dbReference type="ARBA" id="ARBA00022989"/>
    </source>
</evidence>
<comment type="subcellular location">
    <subcellularLocation>
        <location evidence="1">Mitochondrion inner membrane</location>
        <topology evidence="1">Multi-pass membrane protein</topology>
    </subcellularLocation>
</comment>
<dbReference type="EMBL" id="AB176541">
    <property type="protein sequence ID" value="BAD86515.1"/>
    <property type="molecule type" value="Genomic_DNA"/>
</dbReference>
<dbReference type="PANTHER" id="PTHR46552">
    <property type="entry name" value="NADH-UBIQUINONE OXIDOREDUCTASE CHAIN 2"/>
    <property type="match status" value="1"/>
</dbReference>
<evidence type="ECO:0000256" key="9">
    <source>
        <dbReference type="ARBA" id="ARBA00022967"/>
    </source>
</evidence>
<keyword evidence="12" id="KW-0520">NAD</keyword>
<accession>Q5KT39</accession>
<comment type="catalytic activity">
    <reaction evidence="17">
        <text>a ubiquinone + NADH + 5 H(+)(in) = a ubiquinol + NAD(+) + 4 H(+)(out)</text>
        <dbReference type="Rhea" id="RHEA:29091"/>
        <dbReference type="Rhea" id="RHEA-COMP:9565"/>
        <dbReference type="Rhea" id="RHEA-COMP:9566"/>
        <dbReference type="ChEBI" id="CHEBI:15378"/>
        <dbReference type="ChEBI" id="CHEBI:16389"/>
        <dbReference type="ChEBI" id="CHEBI:17976"/>
        <dbReference type="ChEBI" id="CHEBI:57540"/>
        <dbReference type="ChEBI" id="CHEBI:57945"/>
        <dbReference type="EC" id="7.1.1.2"/>
    </reaction>
</comment>
<evidence type="ECO:0000256" key="16">
    <source>
        <dbReference type="ARBA" id="ARBA00031028"/>
    </source>
</evidence>
<keyword evidence="9" id="KW-1278">Translocase</keyword>
<feature type="transmembrane region" description="Helical" evidence="18">
    <location>
        <begin position="256"/>
        <end position="274"/>
    </location>
</feature>
<evidence type="ECO:0000256" key="1">
    <source>
        <dbReference type="ARBA" id="ARBA00004448"/>
    </source>
</evidence>
<evidence type="ECO:0000256" key="15">
    <source>
        <dbReference type="ARBA" id="ARBA00023136"/>
    </source>
</evidence>
<proteinExistence type="inferred from homology"/>
<geneLocation type="mitochondrion" evidence="20"/>
<dbReference type="PANTHER" id="PTHR46552:SF1">
    <property type="entry name" value="NADH-UBIQUINONE OXIDOREDUCTASE CHAIN 2"/>
    <property type="match status" value="1"/>
</dbReference>
<keyword evidence="6" id="KW-0679">Respiratory chain</keyword>
<dbReference type="EC" id="7.1.1.2" evidence="3"/>
<evidence type="ECO:0000256" key="2">
    <source>
        <dbReference type="ARBA" id="ARBA00007012"/>
    </source>
</evidence>
<evidence type="ECO:0000256" key="8">
    <source>
        <dbReference type="ARBA" id="ARBA00022792"/>
    </source>
</evidence>
<keyword evidence="11 18" id="KW-1133">Transmembrane helix</keyword>
<feature type="transmembrane region" description="Helical" evidence="18">
    <location>
        <begin position="118"/>
        <end position="136"/>
    </location>
</feature>
<evidence type="ECO:0000313" key="20">
    <source>
        <dbReference type="EMBL" id="BAD86515.1"/>
    </source>
</evidence>
<dbReference type="GO" id="GO:0005743">
    <property type="term" value="C:mitochondrial inner membrane"/>
    <property type="evidence" value="ECO:0007669"/>
    <property type="project" value="UniProtKB-SubCell"/>
</dbReference>
<evidence type="ECO:0000256" key="5">
    <source>
        <dbReference type="ARBA" id="ARBA00022448"/>
    </source>
</evidence>
<dbReference type="InterPro" id="IPR050175">
    <property type="entry name" value="Complex_I_Subunit_2"/>
</dbReference>
<evidence type="ECO:0000256" key="7">
    <source>
        <dbReference type="ARBA" id="ARBA00022692"/>
    </source>
</evidence>
<evidence type="ECO:0000256" key="17">
    <source>
        <dbReference type="ARBA" id="ARBA00049551"/>
    </source>
</evidence>
<keyword evidence="5" id="KW-0813">Transport</keyword>
<evidence type="ECO:0000256" key="12">
    <source>
        <dbReference type="ARBA" id="ARBA00023027"/>
    </source>
</evidence>
<gene>
    <name evidence="20" type="primary">nad2</name>
</gene>
<dbReference type="GO" id="GO:0006120">
    <property type="term" value="P:mitochondrial electron transport, NADH to ubiquinone"/>
    <property type="evidence" value="ECO:0007669"/>
    <property type="project" value="TreeGrafter"/>
</dbReference>
<keyword evidence="8" id="KW-0999">Mitochondrion inner membrane</keyword>
<feature type="domain" description="NADH:quinone oxidoreductase/Mrp antiporter transmembrane" evidence="19">
    <location>
        <begin position="83"/>
        <end position="267"/>
    </location>
</feature>
<reference evidence="20" key="1">
    <citation type="journal article" date="2005" name="Mol. Phylogenet. Evol.">
        <title>Complete nucleotide sequence of the mitochondrial genome of Doliolum nationalis with implications for evolution of urochordates.</title>
        <authorList>
            <person name="Yokobori S."/>
            <person name="Oshima T."/>
            <person name="Wada H."/>
        </authorList>
    </citation>
    <scope>NUCLEOTIDE SEQUENCE</scope>
</reference>
<dbReference type="AlphaFoldDB" id="Q5KT39"/>
<evidence type="ECO:0000256" key="3">
    <source>
        <dbReference type="ARBA" id="ARBA00012944"/>
    </source>
</evidence>
<dbReference type="Pfam" id="PF00361">
    <property type="entry name" value="Proton_antipo_M"/>
    <property type="match status" value="1"/>
</dbReference>